<dbReference type="AlphaFoldDB" id="A0AAE1E3L0"/>
<gene>
    <name evidence="2" type="ORF">RRG08_024985</name>
</gene>
<comment type="caution">
    <text evidence="2">The sequence shown here is derived from an EMBL/GenBank/DDBJ whole genome shotgun (WGS) entry which is preliminary data.</text>
</comment>
<protein>
    <submittedName>
        <fullName evidence="2">Uncharacterized protein</fullName>
    </submittedName>
</protein>
<reference evidence="2" key="1">
    <citation type="journal article" date="2023" name="G3 (Bethesda)">
        <title>A reference genome for the long-term kleptoplast-retaining sea slug Elysia crispata morphotype clarki.</title>
        <authorList>
            <person name="Eastman K.E."/>
            <person name="Pendleton A.L."/>
            <person name="Shaikh M.A."/>
            <person name="Suttiyut T."/>
            <person name="Ogas R."/>
            <person name="Tomko P."/>
            <person name="Gavelis G."/>
            <person name="Widhalm J.R."/>
            <person name="Wisecaver J.H."/>
        </authorList>
    </citation>
    <scope>NUCLEOTIDE SEQUENCE</scope>
    <source>
        <strain evidence="2">ECLA1</strain>
    </source>
</reference>
<keyword evidence="1" id="KW-1133">Transmembrane helix</keyword>
<keyword evidence="1" id="KW-0812">Transmembrane</keyword>
<evidence type="ECO:0000313" key="3">
    <source>
        <dbReference type="Proteomes" id="UP001283361"/>
    </source>
</evidence>
<evidence type="ECO:0000256" key="1">
    <source>
        <dbReference type="SAM" id="Phobius"/>
    </source>
</evidence>
<feature type="transmembrane region" description="Helical" evidence="1">
    <location>
        <begin position="34"/>
        <end position="53"/>
    </location>
</feature>
<organism evidence="2 3">
    <name type="scientific">Elysia crispata</name>
    <name type="common">lettuce slug</name>
    <dbReference type="NCBI Taxonomy" id="231223"/>
    <lineage>
        <taxon>Eukaryota</taxon>
        <taxon>Metazoa</taxon>
        <taxon>Spiralia</taxon>
        <taxon>Lophotrochozoa</taxon>
        <taxon>Mollusca</taxon>
        <taxon>Gastropoda</taxon>
        <taxon>Heterobranchia</taxon>
        <taxon>Euthyneura</taxon>
        <taxon>Panpulmonata</taxon>
        <taxon>Sacoglossa</taxon>
        <taxon>Placobranchoidea</taxon>
        <taxon>Plakobranchidae</taxon>
        <taxon>Elysia</taxon>
    </lineage>
</organism>
<sequence>MLELLEAEGPFVTILLALTTTSVLFVPEADTSDLLPLTTIGPLVFAVGVAMGTRGFGLKSDGSNLSEKAIKMMKLIYRK</sequence>
<dbReference type="EMBL" id="JAWDGP010001278">
    <property type="protein sequence ID" value="KAK3793154.1"/>
    <property type="molecule type" value="Genomic_DNA"/>
</dbReference>
<accession>A0AAE1E3L0</accession>
<name>A0AAE1E3L0_9GAST</name>
<proteinExistence type="predicted"/>
<keyword evidence="1" id="KW-0472">Membrane</keyword>
<keyword evidence="3" id="KW-1185">Reference proteome</keyword>
<evidence type="ECO:0000313" key="2">
    <source>
        <dbReference type="EMBL" id="KAK3793154.1"/>
    </source>
</evidence>
<dbReference type="Proteomes" id="UP001283361">
    <property type="component" value="Unassembled WGS sequence"/>
</dbReference>